<name>A0A7X8SI82_9BACT</name>
<dbReference type="SUPFAM" id="SSF55874">
    <property type="entry name" value="ATPase domain of HSP90 chaperone/DNA topoisomerase II/histidine kinase"/>
    <property type="match status" value="1"/>
</dbReference>
<dbReference type="GO" id="GO:0016301">
    <property type="term" value="F:kinase activity"/>
    <property type="evidence" value="ECO:0007669"/>
    <property type="project" value="UniProtKB-KW"/>
</dbReference>
<feature type="transmembrane region" description="Helical" evidence="1">
    <location>
        <begin position="39"/>
        <end position="58"/>
    </location>
</feature>
<keyword evidence="2" id="KW-0808">Transferase</keyword>
<dbReference type="AlphaFoldDB" id="A0A7X8SI82"/>
<keyword evidence="1" id="KW-1133">Transmembrane helix</keyword>
<evidence type="ECO:0000313" key="3">
    <source>
        <dbReference type="Proteomes" id="UP000585050"/>
    </source>
</evidence>
<keyword evidence="3" id="KW-1185">Reference proteome</keyword>
<proteinExistence type="predicted"/>
<comment type="caution">
    <text evidence="2">The sequence shown here is derived from an EMBL/GenBank/DDBJ whole genome shotgun (WGS) entry which is preliminary data.</text>
</comment>
<sequence>MRSKVQYIFFFVAVILLLPNVLMAQTVMISYESLIQERIIWGGVVSILVVLVIFLEIVRRKQRKISKQSYLAQKEKITFLEAKVRDIEQQKTKPSRVNKPKFEEEVESLVGGSIQPTKQEVLSEMEVEEFTSSRMKGVHGDSLKVVENDDVGELTIMSTHNLGKSKLINPKEFIENTLEEVKPTLPENVSVAVQIGGAPMININQNVFEKAINALIRCSANTIEGNGKITVSLYASMGEAQVSISDNGKGWGYDGQDTDDLKTLDLAKKILKSQGATFDMNTQLGKGTEIVISIPNKK</sequence>
<evidence type="ECO:0000313" key="2">
    <source>
        <dbReference type="EMBL" id="NLR90578.1"/>
    </source>
</evidence>
<keyword evidence="1" id="KW-0812">Transmembrane</keyword>
<keyword evidence="1" id="KW-0472">Membrane</keyword>
<evidence type="ECO:0000256" key="1">
    <source>
        <dbReference type="SAM" id="Phobius"/>
    </source>
</evidence>
<dbReference type="Proteomes" id="UP000585050">
    <property type="component" value="Unassembled WGS sequence"/>
</dbReference>
<dbReference type="EMBL" id="JABAIL010000002">
    <property type="protein sequence ID" value="NLR90578.1"/>
    <property type="molecule type" value="Genomic_DNA"/>
</dbReference>
<dbReference type="RefSeq" id="WP_168881304.1">
    <property type="nucleotide sequence ID" value="NZ_JABAIL010000002.1"/>
</dbReference>
<organism evidence="2 3">
    <name type="scientific">Flammeovirga agarivorans</name>
    <dbReference type="NCBI Taxonomy" id="2726742"/>
    <lineage>
        <taxon>Bacteria</taxon>
        <taxon>Pseudomonadati</taxon>
        <taxon>Bacteroidota</taxon>
        <taxon>Cytophagia</taxon>
        <taxon>Cytophagales</taxon>
        <taxon>Flammeovirgaceae</taxon>
        <taxon>Flammeovirga</taxon>
    </lineage>
</organism>
<reference evidence="2 3" key="1">
    <citation type="submission" date="2020-04" db="EMBL/GenBank/DDBJ databases">
        <title>Flammeovirga sp. SR4, a novel species isolated from seawater.</title>
        <authorList>
            <person name="Wang X."/>
        </authorList>
    </citation>
    <scope>NUCLEOTIDE SEQUENCE [LARGE SCALE GENOMIC DNA]</scope>
    <source>
        <strain evidence="2 3">SR4</strain>
    </source>
</reference>
<dbReference type="InterPro" id="IPR036890">
    <property type="entry name" value="HATPase_C_sf"/>
</dbReference>
<dbReference type="Gene3D" id="3.30.565.10">
    <property type="entry name" value="Histidine kinase-like ATPase, C-terminal domain"/>
    <property type="match status" value="1"/>
</dbReference>
<gene>
    <name evidence="2" type="ORF">HGP29_05140</name>
</gene>
<protein>
    <submittedName>
        <fullName evidence="2">HAMP domain-containing histidine kinase</fullName>
    </submittedName>
</protein>
<keyword evidence="2" id="KW-0418">Kinase</keyword>
<accession>A0A7X8SI82</accession>